<dbReference type="EMBL" id="JANJQO010003903">
    <property type="protein sequence ID" value="KAJ2955154.1"/>
    <property type="molecule type" value="Genomic_DNA"/>
</dbReference>
<organism evidence="1 2">
    <name type="scientific">Zarea fungicola</name>
    <dbReference type="NCBI Taxonomy" id="93591"/>
    <lineage>
        <taxon>Eukaryota</taxon>
        <taxon>Fungi</taxon>
        <taxon>Dikarya</taxon>
        <taxon>Ascomycota</taxon>
        <taxon>Pezizomycotina</taxon>
        <taxon>Sordariomycetes</taxon>
        <taxon>Hypocreomycetidae</taxon>
        <taxon>Hypocreales</taxon>
        <taxon>Cordycipitaceae</taxon>
        <taxon>Zarea</taxon>
    </lineage>
</organism>
<reference evidence="1" key="1">
    <citation type="submission" date="2022-08" db="EMBL/GenBank/DDBJ databases">
        <title>Genome Sequence of Lecanicillium fungicola.</title>
        <authorList>
            <person name="Buettner E."/>
        </authorList>
    </citation>
    <scope>NUCLEOTIDE SEQUENCE</scope>
    <source>
        <strain evidence="1">Babe33</strain>
    </source>
</reference>
<name>A0ACC1MAC1_9HYPO</name>
<dbReference type="Proteomes" id="UP001143910">
    <property type="component" value="Unassembled WGS sequence"/>
</dbReference>
<protein>
    <submittedName>
        <fullName evidence="1">Uncharacterized protein</fullName>
    </submittedName>
</protein>
<proteinExistence type="predicted"/>
<keyword evidence="2" id="KW-1185">Reference proteome</keyword>
<sequence>MLVPEEPDYIRAMKQRQRQRDEAIAAKSREKAVAEERDAIEKNQIGAPADIFDGDGGFGGFSNLESFEMNLDEWVSWEQLISEQHGLYAGSY</sequence>
<gene>
    <name evidence="1" type="ORF">NQ176_g11418</name>
</gene>
<comment type="caution">
    <text evidence="1">The sequence shown here is derived from an EMBL/GenBank/DDBJ whole genome shotgun (WGS) entry which is preliminary data.</text>
</comment>
<evidence type="ECO:0000313" key="2">
    <source>
        <dbReference type="Proteomes" id="UP001143910"/>
    </source>
</evidence>
<evidence type="ECO:0000313" key="1">
    <source>
        <dbReference type="EMBL" id="KAJ2955154.1"/>
    </source>
</evidence>
<accession>A0ACC1MAC1</accession>